<evidence type="ECO:0000256" key="4">
    <source>
        <dbReference type="ARBA" id="ARBA00023002"/>
    </source>
</evidence>
<dbReference type="Pfam" id="PF00067">
    <property type="entry name" value="p450"/>
    <property type="match status" value="1"/>
</dbReference>
<sequence>MSVWVCEGLYQKYIESNFSPPNYNDTGLLESFVGEGIVTSEGHKWKRDRKMLTPVFHFDSLTKGTPKIVRECLKLYGELDGRADHSGQVDSDALELFARLTMRIIIAYAFGDDMPAEPMNKAFEELFQPVEELFLYSFLFGPLWKLLPLSAAAQVRKAKVTIRKLVEERVMHALERKKRGESLFDDNNLLEGILLAAKEGEEKETVEEAISQGLTFLFAGHDTTSKLLSFTMDYLTRPENVHYQAELRQEAEVVFGDIEGFARADRSAVNKLVLCERVLLETLRLSPVAPILERQAAKDVRLGNTLIKAGTAVISPVYCTHRDGRYWKEPDTFYPHRFSDENSVGRKNFSFLPFGAGGRTCLGQKLSLLEARLILSSLLLKYDIVRLQEEAPKRVFAFVMAPAPFKVGLRRRDIE</sequence>
<keyword evidence="4 8" id="KW-0560">Oxidoreductase</keyword>
<dbReference type="GO" id="GO:0016705">
    <property type="term" value="F:oxidoreductase activity, acting on paired donors, with incorporation or reduction of molecular oxygen"/>
    <property type="evidence" value="ECO:0007669"/>
    <property type="project" value="InterPro"/>
</dbReference>
<dbReference type="InterPro" id="IPR017972">
    <property type="entry name" value="Cyt_P450_CS"/>
</dbReference>
<dbReference type="InterPro" id="IPR036396">
    <property type="entry name" value="Cyt_P450_sf"/>
</dbReference>
<evidence type="ECO:0000313" key="9">
    <source>
        <dbReference type="EMBL" id="CAE0245766.1"/>
    </source>
</evidence>
<comment type="similarity">
    <text evidence="1 8">Belongs to the cytochrome P450 family.</text>
</comment>
<dbReference type="Gene3D" id="1.10.630.10">
    <property type="entry name" value="Cytochrome P450"/>
    <property type="match status" value="1"/>
</dbReference>
<name>A0A7S3G1G0_9EUKA</name>
<feature type="binding site" description="axial binding residue" evidence="7">
    <location>
        <position position="361"/>
    </location>
    <ligand>
        <name>heme</name>
        <dbReference type="ChEBI" id="CHEBI:30413"/>
    </ligand>
    <ligandPart>
        <name>Fe</name>
        <dbReference type="ChEBI" id="CHEBI:18248"/>
    </ligandPart>
</feature>
<evidence type="ECO:0000256" key="5">
    <source>
        <dbReference type="ARBA" id="ARBA00023004"/>
    </source>
</evidence>
<dbReference type="PROSITE" id="PS00086">
    <property type="entry name" value="CYTOCHROME_P450"/>
    <property type="match status" value="1"/>
</dbReference>
<dbReference type="SUPFAM" id="SSF48264">
    <property type="entry name" value="Cytochrome P450"/>
    <property type="match status" value="1"/>
</dbReference>
<dbReference type="InterPro" id="IPR001128">
    <property type="entry name" value="Cyt_P450"/>
</dbReference>
<gene>
    <name evidence="9" type="ORF">PBIL07802_LOCUS7949</name>
</gene>
<protein>
    <recommendedName>
        <fullName evidence="10">Cytochrome P450</fullName>
    </recommendedName>
</protein>
<evidence type="ECO:0000256" key="2">
    <source>
        <dbReference type="ARBA" id="ARBA00022617"/>
    </source>
</evidence>
<keyword evidence="3 7" id="KW-0479">Metal-binding</keyword>
<dbReference type="PANTHER" id="PTHR24291">
    <property type="entry name" value="CYTOCHROME P450 FAMILY 4"/>
    <property type="match status" value="1"/>
</dbReference>
<dbReference type="AlphaFoldDB" id="A0A7S3G1G0"/>
<dbReference type="PRINTS" id="PR00385">
    <property type="entry name" value="P450"/>
</dbReference>
<dbReference type="EMBL" id="HBIB01012184">
    <property type="protein sequence ID" value="CAE0245766.1"/>
    <property type="molecule type" value="Transcribed_RNA"/>
</dbReference>
<keyword evidence="5 7" id="KW-0408">Iron</keyword>
<reference evidence="9" key="1">
    <citation type="submission" date="2021-01" db="EMBL/GenBank/DDBJ databases">
        <authorList>
            <person name="Corre E."/>
            <person name="Pelletier E."/>
            <person name="Niang G."/>
            <person name="Scheremetjew M."/>
            <person name="Finn R."/>
            <person name="Kale V."/>
            <person name="Holt S."/>
            <person name="Cochrane G."/>
            <person name="Meng A."/>
            <person name="Brown T."/>
            <person name="Cohen L."/>
        </authorList>
    </citation>
    <scope>NUCLEOTIDE SEQUENCE</scope>
    <source>
        <strain evidence="9">NIES-2562</strain>
    </source>
</reference>
<comment type="cofactor">
    <cofactor evidence="7">
        <name>heme</name>
        <dbReference type="ChEBI" id="CHEBI:30413"/>
    </cofactor>
</comment>
<accession>A0A7S3G1G0</accession>
<keyword evidence="2 7" id="KW-0349">Heme</keyword>
<evidence type="ECO:0000256" key="1">
    <source>
        <dbReference type="ARBA" id="ARBA00010617"/>
    </source>
</evidence>
<keyword evidence="6 8" id="KW-0503">Monooxygenase</keyword>
<evidence type="ECO:0000256" key="7">
    <source>
        <dbReference type="PIRSR" id="PIRSR602401-1"/>
    </source>
</evidence>
<evidence type="ECO:0000256" key="3">
    <source>
        <dbReference type="ARBA" id="ARBA00022723"/>
    </source>
</evidence>
<organism evidence="9">
    <name type="scientific">Palpitomonas bilix</name>
    <dbReference type="NCBI Taxonomy" id="652834"/>
    <lineage>
        <taxon>Eukaryota</taxon>
        <taxon>Eukaryota incertae sedis</taxon>
    </lineage>
</organism>
<proteinExistence type="inferred from homology"/>
<evidence type="ECO:0008006" key="10">
    <source>
        <dbReference type="Google" id="ProtNLM"/>
    </source>
</evidence>
<dbReference type="PANTHER" id="PTHR24291:SF50">
    <property type="entry name" value="BIFUNCTIONAL ALBAFLAVENONE MONOOXYGENASE_TERPENE SYNTHASE"/>
    <property type="match status" value="1"/>
</dbReference>
<dbReference type="GO" id="GO:0005506">
    <property type="term" value="F:iron ion binding"/>
    <property type="evidence" value="ECO:0007669"/>
    <property type="project" value="InterPro"/>
</dbReference>
<dbReference type="InterPro" id="IPR050196">
    <property type="entry name" value="Cytochrome_P450_Monoox"/>
</dbReference>
<evidence type="ECO:0000256" key="8">
    <source>
        <dbReference type="RuleBase" id="RU000461"/>
    </source>
</evidence>
<dbReference type="GO" id="GO:0004497">
    <property type="term" value="F:monooxygenase activity"/>
    <property type="evidence" value="ECO:0007669"/>
    <property type="project" value="UniProtKB-KW"/>
</dbReference>
<dbReference type="PRINTS" id="PR00463">
    <property type="entry name" value="EP450I"/>
</dbReference>
<dbReference type="GO" id="GO:0020037">
    <property type="term" value="F:heme binding"/>
    <property type="evidence" value="ECO:0007669"/>
    <property type="project" value="InterPro"/>
</dbReference>
<evidence type="ECO:0000256" key="6">
    <source>
        <dbReference type="ARBA" id="ARBA00023033"/>
    </source>
</evidence>
<dbReference type="InterPro" id="IPR002401">
    <property type="entry name" value="Cyt_P450_E_grp-I"/>
</dbReference>